<feature type="compositionally biased region" description="Polar residues" evidence="4">
    <location>
        <begin position="167"/>
        <end position="177"/>
    </location>
</feature>
<dbReference type="GO" id="GO:0043200">
    <property type="term" value="P:response to amino acid"/>
    <property type="evidence" value="ECO:0007669"/>
    <property type="project" value="TreeGrafter"/>
</dbReference>
<dbReference type="InterPro" id="IPR000485">
    <property type="entry name" value="AsnC-type_HTH_dom"/>
</dbReference>
<keyword evidence="2" id="KW-0238">DNA-binding</keyword>
<keyword evidence="3" id="KW-0804">Transcription</keyword>
<dbReference type="eggNOG" id="COG1522">
    <property type="taxonomic scope" value="Bacteria"/>
</dbReference>
<sequence>MTNMSQAKLDPIDREIVGNLSQDARVSNRSIAKKLGVTEGTIRQRIKRLQNEGLIQFTVVTDFRMAGSPNLCMLGIDADPSSVKDLAEKLRSIPQINCVVLLLGRFNLLAMGLFTNIEQLDHLVKTQIRTLPGVQRVETAISVHNLKYDAGVARIAPDANAVPLLEQSPSHDGSASSRAAKRPERRRT</sequence>
<dbReference type="PROSITE" id="PS50956">
    <property type="entry name" value="HTH_ASNC_2"/>
    <property type="match status" value="1"/>
</dbReference>
<dbReference type="AlphaFoldDB" id="A0A086PBM4"/>
<name>A0A086PBM4_SPHHM</name>
<dbReference type="Proteomes" id="UP000024284">
    <property type="component" value="Unassembled WGS sequence"/>
</dbReference>
<evidence type="ECO:0000259" key="5">
    <source>
        <dbReference type="PROSITE" id="PS50956"/>
    </source>
</evidence>
<dbReference type="GO" id="GO:0006355">
    <property type="term" value="P:regulation of DNA-templated transcription"/>
    <property type="evidence" value="ECO:0007669"/>
    <property type="project" value="UniProtKB-ARBA"/>
</dbReference>
<comment type="caution">
    <text evidence="6">The sequence shown here is derived from an EMBL/GenBank/DDBJ whole genome shotgun (WGS) entry which is preliminary data.</text>
</comment>
<evidence type="ECO:0000256" key="1">
    <source>
        <dbReference type="ARBA" id="ARBA00023015"/>
    </source>
</evidence>
<dbReference type="InterPro" id="IPR019887">
    <property type="entry name" value="Tscrpt_reg_AsnC/Lrp_C"/>
</dbReference>
<feature type="compositionally biased region" description="Basic residues" evidence="4">
    <location>
        <begin position="179"/>
        <end position="188"/>
    </location>
</feature>
<dbReference type="PATRIC" id="fig|1219045.3.peg.1355"/>
<dbReference type="SMART" id="SM00344">
    <property type="entry name" value="HTH_ASNC"/>
    <property type="match status" value="1"/>
</dbReference>
<evidence type="ECO:0000313" key="6">
    <source>
        <dbReference type="EMBL" id="KFG90792.1"/>
    </source>
</evidence>
<dbReference type="GO" id="GO:0043565">
    <property type="term" value="F:sequence-specific DNA binding"/>
    <property type="evidence" value="ECO:0007669"/>
    <property type="project" value="InterPro"/>
</dbReference>
<dbReference type="InterPro" id="IPR019888">
    <property type="entry name" value="Tscrpt_reg_AsnC-like"/>
</dbReference>
<gene>
    <name evidence="6" type="ORF">BV98_001323</name>
</gene>
<dbReference type="Pfam" id="PF13412">
    <property type="entry name" value="HTH_24"/>
    <property type="match status" value="1"/>
</dbReference>
<dbReference type="InterPro" id="IPR011991">
    <property type="entry name" value="ArsR-like_HTH"/>
</dbReference>
<accession>A0A086PBM4</accession>
<dbReference type="InterPro" id="IPR036390">
    <property type="entry name" value="WH_DNA-bd_sf"/>
</dbReference>
<proteinExistence type="predicted"/>
<dbReference type="EMBL" id="JFZA02000010">
    <property type="protein sequence ID" value="KFG90792.1"/>
    <property type="molecule type" value="Genomic_DNA"/>
</dbReference>
<evidence type="ECO:0000256" key="2">
    <source>
        <dbReference type="ARBA" id="ARBA00023125"/>
    </source>
</evidence>
<dbReference type="SUPFAM" id="SSF54909">
    <property type="entry name" value="Dimeric alpha+beta barrel"/>
    <property type="match status" value="1"/>
</dbReference>
<protein>
    <submittedName>
        <fullName evidence="6">AsnC family transcriptional regulator</fullName>
    </submittedName>
</protein>
<evidence type="ECO:0000313" key="7">
    <source>
        <dbReference type="Proteomes" id="UP000024284"/>
    </source>
</evidence>
<dbReference type="CDD" id="cd00090">
    <property type="entry name" value="HTH_ARSR"/>
    <property type="match status" value="1"/>
</dbReference>
<evidence type="ECO:0000256" key="3">
    <source>
        <dbReference type="ARBA" id="ARBA00023163"/>
    </source>
</evidence>
<keyword evidence="1" id="KW-0805">Transcription regulation</keyword>
<dbReference type="SUPFAM" id="SSF46785">
    <property type="entry name" value="Winged helix' DNA-binding domain"/>
    <property type="match status" value="1"/>
</dbReference>
<dbReference type="Gene3D" id="1.10.10.10">
    <property type="entry name" value="Winged helix-like DNA-binding domain superfamily/Winged helix DNA-binding domain"/>
    <property type="match status" value="1"/>
</dbReference>
<keyword evidence="7" id="KW-1185">Reference proteome</keyword>
<dbReference type="PANTHER" id="PTHR30154:SF34">
    <property type="entry name" value="TRANSCRIPTIONAL REGULATOR AZLB"/>
    <property type="match status" value="1"/>
</dbReference>
<organism evidence="6 7">
    <name type="scientific">Sphingobium herbicidovorans (strain ATCC 700291 / DSM 11019 / CCUG 56400 / KCTC 2939 / LMG 18315 / NBRC 16415 / MH)</name>
    <name type="common">Sphingomonas herbicidovorans</name>
    <dbReference type="NCBI Taxonomy" id="1219045"/>
    <lineage>
        <taxon>Bacteria</taxon>
        <taxon>Pseudomonadati</taxon>
        <taxon>Pseudomonadota</taxon>
        <taxon>Alphaproteobacteria</taxon>
        <taxon>Sphingomonadales</taxon>
        <taxon>Sphingomonadaceae</taxon>
        <taxon>Sphingobium</taxon>
    </lineage>
</organism>
<reference evidence="6" key="1">
    <citation type="submission" date="2014-08" db="EMBL/GenBank/DDBJ databases">
        <title>Draft genome sequences of Sphingobium herbicidovorans.</title>
        <authorList>
            <person name="Gan H.M."/>
            <person name="Gan H.Y."/>
            <person name="Savka M.A."/>
        </authorList>
    </citation>
    <scope>NUCLEOTIDE SEQUENCE [LARGE SCALE GENOMIC DNA]</scope>
    <source>
        <strain evidence="6">NBRC 16415</strain>
    </source>
</reference>
<dbReference type="RefSeq" id="WP_051908130.1">
    <property type="nucleotide sequence ID" value="NZ_BCZD01000038.1"/>
</dbReference>
<dbReference type="InterPro" id="IPR036388">
    <property type="entry name" value="WH-like_DNA-bd_sf"/>
</dbReference>
<dbReference type="InterPro" id="IPR011008">
    <property type="entry name" value="Dimeric_a/b-barrel"/>
</dbReference>
<dbReference type="GO" id="GO:0005829">
    <property type="term" value="C:cytosol"/>
    <property type="evidence" value="ECO:0007669"/>
    <property type="project" value="TreeGrafter"/>
</dbReference>
<dbReference type="Gene3D" id="3.30.70.920">
    <property type="match status" value="1"/>
</dbReference>
<dbReference type="STRING" id="76947.GCA_002080435_04025"/>
<dbReference type="PANTHER" id="PTHR30154">
    <property type="entry name" value="LEUCINE-RESPONSIVE REGULATORY PROTEIN"/>
    <property type="match status" value="1"/>
</dbReference>
<dbReference type="Pfam" id="PF01037">
    <property type="entry name" value="AsnC_trans_reg"/>
    <property type="match status" value="1"/>
</dbReference>
<dbReference type="OrthoDB" id="7470068at2"/>
<evidence type="ECO:0000256" key="4">
    <source>
        <dbReference type="SAM" id="MobiDB-lite"/>
    </source>
</evidence>
<feature type="domain" description="HTH asnC-type" evidence="5">
    <location>
        <begin position="9"/>
        <end position="69"/>
    </location>
</feature>
<dbReference type="PRINTS" id="PR00033">
    <property type="entry name" value="HTHASNC"/>
</dbReference>
<feature type="region of interest" description="Disordered" evidence="4">
    <location>
        <begin position="164"/>
        <end position="188"/>
    </location>
</feature>